<dbReference type="InterPro" id="IPR043131">
    <property type="entry name" value="BCAT-like_N"/>
</dbReference>
<dbReference type="InterPro" id="IPR015890">
    <property type="entry name" value="Chorismate_C"/>
</dbReference>
<proteinExistence type="predicted"/>
<protein>
    <submittedName>
        <fullName evidence="2">Aminodeoxychorismate synthase, component I</fullName>
    </submittedName>
</protein>
<dbReference type="Gene3D" id="3.20.10.10">
    <property type="entry name" value="D-amino Acid Aminotransferase, subunit A, domain 2"/>
    <property type="match status" value="1"/>
</dbReference>
<dbReference type="Pfam" id="PF01063">
    <property type="entry name" value="Aminotran_4"/>
    <property type="match status" value="1"/>
</dbReference>
<dbReference type="SUPFAM" id="SSF56322">
    <property type="entry name" value="ADC synthase"/>
    <property type="match status" value="1"/>
</dbReference>
<name>A0ABM8EGX4_9BACT</name>
<dbReference type="PANTHER" id="PTHR11236:SF50">
    <property type="entry name" value="AMINODEOXYCHORISMATE SYNTHASE COMPONENT 1"/>
    <property type="match status" value="1"/>
</dbReference>
<dbReference type="EMBL" id="AP027151">
    <property type="protein sequence ID" value="BDV41672.1"/>
    <property type="molecule type" value="Genomic_DNA"/>
</dbReference>
<dbReference type="Gene3D" id="3.60.120.10">
    <property type="entry name" value="Anthranilate synthase"/>
    <property type="match status" value="1"/>
</dbReference>
<dbReference type="Proteomes" id="UP001317705">
    <property type="component" value="Chromosome"/>
</dbReference>
<dbReference type="Gene3D" id="3.30.470.10">
    <property type="match status" value="1"/>
</dbReference>
<dbReference type="InterPro" id="IPR043132">
    <property type="entry name" value="BCAT-like_C"/>
</dbReference>
<dbReference type="InterPro" id="IPR001544">
    <property type="entry name" value="Aminotrans_IV"/>
</dbReference>
<accession>A0ABM8EGX4</accession>
<dbReference type="InterPro" id="IPR019999">
    <property type="entry name" value="Anth_synth_I-like"/>
</dbReference>
<dbReference type="InterPro" id="IPR036038">
    <property type="entry name" value="Aminotransferase-like"/>
</dbReference>
<dbReference type="PANTHER" id="PTHR11236">
    <property type="entry name" value="AMINOBENZOATE/ANTHRANILATE SYNTHASE"/>
    <property type="match status" value="1"/>
</dbReference>
<evidence type="ECO:0000259" key="1">
    <source>
        <dbReference type="Pfam" id="PF00425"/>
    </source>
</evidence>
<organism evidence="2 3">
    <name type="scientific">Geotalea uraniireducens</name>
    <dbReference type="NCBI Taxonomy" id="351604"/>
    <lineage>
        <taxon>Bacteria</taxon>
        <taxon>Pseudomonadati</taxon>
        <taxon>Thermodesulfobacteriota</taxon>
        <taxon>Desulfuromonadia</taxon>
        <taxon>Geobacterales</taxon>
        <taxon>Geobacteraceae</taxon>
        <taxon>Geotalea</taxon>
    </lineage>
</organism>
<evidence type="ECO:0000313" key="3">
    <source>
        <dbReference type="Proteomes" id="UP001317705"/>
    </source>
</evidence>
<feature type="domain" description="Chorismate-utilising enzyme C-terminal" evidence="1">
    <location>
        <begin position="119"/>
        <end position="384"/>
    </location>
</feature>
<gene>
    <name evidence="2" type="ORF">GURASL_05950</name>
</gene>
<reference evidence="2 3" key="1">
    <citation type="submission" date="2022-12" db="EMBL/GenBank/DDBJ databases">
        <title>Polyphasic characterization of Geotalea uranireducens NIT-SL11 newly isolated from a complex of sewage sludge and microbially reduced graphene oxide.</title>
        <authorList>
            <person name="Xie L."/>
            <person name="Yoshida N."/>
            <person name="Meng L."/>
        </authorList>
    </citation>
    <scope>NUCLEOTIDE SEQUENCE [LARGE SCALE GENOMIC DNA]</scope>
    <source>
        <strain evidence="2 3">NIT-SL11</strain>
    </source>
</reference>
<evidence type="ECO:0000313" key="2">
    <source>
        <dbReference type="EMBL" id="BDV41672.1"/>
    </source>
</evidence>
<dbReference type="RefSeq" id="WP_282001686.1">
    <property type="nucleotide sequence ID" value="NZ_AP027151.1"/>
</dbReference>
<dbReference type="SUPFAM" id="SSF56752">
    <property type="entry name" value="D-aminoacid aminotransferase-like PLP-dependent enzymes"/>
    <property type="match status" value="1"/>
</dbReference>
<dbReference type="InterPro" id="IPR005801">
    <property type="entry name" value="ADC_synthase"/>
</dbReference>
<dbReference type="PRINTS" id="PR00095">
    <property type="entry name" value="ANTSNTHASEI"/>
</dbReference>
<sequence length="606" mass="67051">MSGQPTVFLTSFSGNRYPATYRFEGLEEEVVAYSPAEVLPALRRVEAAANAGLHAAGFVSYEAATGIDPDLSTGPAGPLPLLWFGLFRRRFSLAPRLAPDSDPPRYETTDWLATLSPVDYAAAVEKIRAYIAAGDCYQVNFTFRQQFRFAGEAEAYFNDLCKSQKAPFCALIDTGRFQVLSASPELFFELRRGALTCRPMKGTAHRGRWHSEDEQLKAGLRESDKERAENLMIVDLMRNDLGMVARTGSVRVEELFTVETLDTVHQMTSTISAGLRDGTGLEELFRALFPCGSITGAPKKRSMEIIRELETSPRGLYTGCIGYVSPGDAPTDSPAGATTCEAVFSVAIRTAVIDRKTGQGELGLGSGITIGSDPAPEFAECLAKGRFARQRLPDFQLIETLLHEEEKGFFLLDRHLARLFRSAVYYGFNVRLGTIKDVLERRVRQLGGRQKVRLQMNRRGAFTIQTEPLAATRPGEPVALQLSRHPIDPTDPFLYHKTTHRPLYRQERAAHPDCADIIFLNDRDEVTEGTIGNIVARIGGELVTPPVHCGLLPGTFREELLTAGTIRERVITGRELAAATELFLINSVRQWQWARLVEPAVTVKPA</sequence>
<dbReference type="Pfam" id="PF00425">
    <property type="entry name" value="Chorismate_bind"/>
    <property type="match status" value="1"/>
</dbReference>
<keyword evidence="3" id="KW-1185">Reference proteome</keyword>